<dbReference type="Pfam" id="PF03401">
    <property type="entry name" value="TctC"/>
    <property type="match status" value="1"/>
</dbReference>
<evidence type="ECO:0000256" key="2">
    <source>
        <dbReference type="SAM" id="SignalP"/>
    </source>
</evidence>
<gene>
    <name evidence="3" type="ORF">BAU07_12490</name>
</gene>
<dbReference type="PANTHER" id="PTHR42928:SF5">
    <property type="entry name" value="BLR1237 PROTEIN"/>
    <property type="match status" value="1"/>
</dbReference>
<dbReference type="KEGG" id="bfz:BAU07_12490"/>
<sequence length="322" mass="33883">MRNAYSILALVAAAVAWTPTYGADPSYPDRPIKFVVPFTAGSSTDLIARAVGSSITQETGQAVVVENRPGANGFIGATAVARAPADGYTVFITTNTTHAANQSLFKQLPYDPVKDFTPLSGLAKGSLVMVVNPNLATKDVAGVIAAAKTDPGKLSYAYGTSSSQIASEMLKSMTGIQITPIPYKSNPPALQDLMGGEVQTMMADIPTALPLIKADKLRALAVSSKTRSSLLPDVPTLDEAGVKGYELTYWFAAYAPANLAPAIQNRLNALIVSALRKESVLKTLESAGLDPFPTTPADLAHFQASETEKWAAIIKAAGIERQ</sequence>
<dbReference type="CDD" id="cd07012">
    <property type="entry name" value="PBP2_Bug_TTT"/>
    <property type="match status" value="1"/>
</dbReference>
<comment type="similarity">
    <text evidence="1">Belongs to the UPF0065 (bug) family.</text>
</comment>
<dbReference type="Gene3D" id="3.40.190.10">
    <property type="entry name" value="Periplasmic binding protein-like II"/>
    <property type="match status" value="1"/>
</dbReference>
<keyword evidence="2" id="KW-0732">Signal</keyword>
<reference evidence="3 4" key="1">
    <citation type="submission" date="2016-06" db="EMBL/GenBank/DDBJ databases">
        <title>Complete genome sequences of Bordetella bronchialis and Bordetella flabilis.</title>
        <authorList>
            <person name="LiPuma J.J."/>
            <person name="Spilker T."/>
        </authorList>
    </citation>
    <scope>NUCLEOTIDE SEQUENCE [LARGE SCALE GENOMIC DNA]</scope>
    <source>
        <strain evidence="3 4">AU10664</strain>
    </source>
</reference>
<keyword evidence="4" id="KW-1185">Reference proteome</keyword>
<dbReference type="InterPro" id="IPR005064">
    <property type="entry name" value="BUG"/>
</dbReference>
<evidence type="ECO:0000256" key="1">
    <source>
        <dbReference type="ARBA" id="ARBA00006987"/>
    </source>
</evidence>
<dbReference type="Proteomes" id="UP000091926">
    <property type="component" value="Chromosome"/>
</dbReference>
<feature type="signal peptide" evidence="2">
    <location>
        <begin position="1"/>
        <end position="23"/>
    </location>
</feature>
<proteinExistence type="inferred from homology"/>
<dbReference type="SUPFAM" id="SSF53850">
    <property type="entry name" value="Periplasmic binding protein-like II"/>
    <property type="match status" value="1"/>
</dbReference>
<dbReference type="PANTHER" id="PTHR42928">
    <property type="entry name" value="TRICARBOXYLATE-BINDING PROTEIN"/>
    <property type="match status" value="1"/>
</dbReference>
<feature type="chain" id="PRO_5008258934" evidence="2">
    <location>
        <begin position="24"/>
        <end position="322"/>
    </location>
</feature>
<dbReference type="Gene3D" id="3.40.190.150">
    <property type="entry name" value="Bordetella uptake gene, domain 1"/>
    <property type="match status" value="1"/>
</dbReference>
<dbReference type="EMBL" id="CP016172">
    <property type="protein sequence ID" value="ANN77808.1"/>
    <property type="molecule type" value="Genomic_DNA"/>
</dbReference>
<dbReference type="InterPro" id="IPR042100">
    <property type="entry name" value="Bug_dom1"/>
</dbReference>
<evidence type="ECO:0000313" key="3">
    <source>
        <dbReference type="EMBL" id="ANN77808.1"/>
    </source>
</evidence>
<protein>
    <submittedName>
        <fullName evidence="3">ABC transporter substrate-binding protein</fullName>
    </submittedName>
</protein>
<accession>A0A193GDW7</accession>
<name>A0A193GDW7_9BORD</name>
<dbReference type="STRING" id="463014.BAU07_12490"/>
<organism evidence="3 4">
    <name type="scientific">Bordetella flabilis</name>
    <dbReference type="NCBI Taxonomy" id="463014"/>
    <lineage>
        <taxon>Bacteria</taxon>
        <taxon>Pseudomonadati</taxon>
        <taxon>Pseudomonadota</taxon>
        <taxon>Betaproteobacteria</taxon>
        <taxon>Burkholderiales</taxon>
        <taxon>Alcaligenaceae</taxon>
        <taxon>Bordetella</taxon>
    </lineage>
</organism>
<dbReference type="PIRSF" id="PIRSF017082">
    <property type="entry name" value="YflP"/>
    <property type="match status" value="1"/>
</dbReference>
<evidence type="ECO:0000313" key="4">
    <source>
        <dbReference type="Proteomes" id="UP000091926"/>
    </source>
</evidence>
<dbReference type="OrthoDB" id="8629394at2"/>
<dbReference type="AlphaFoldDB" id="A0A193GDW7"/>